<proteinExistence type="predicted"/>
<dbReference type="EMBL" id="BART01032904">
    <property type="protein sequence ID" value="GAH15855.1"/>
    <property type="molecule type" value="Genomic_DNA"/>
</dbReference>
<comment type="caution">
    <text evidence="1">The sequence shown here is derived from an EMBL/GenBank/DDBJ whole genome shotgun (WGS) entry which is preliminary data.</text>
</comment>
<protein>
    <submittedName>
        <fullName evidence="1">Uncharacterized protein</fullName>
    </submittedName>
</protein>
<sequence length="82" mass="9363">MSDNKKMNFNSEKSDKKRSVVIANRMEEHWSGNGGNASEMQMINIHLKSKGNENKSLIIKLKANKISDEILNDLPALVRKFF</sequence>
<dbReference type="AlphaFoldDB" id="X1E634"/>
<evidence type="ECO:0000313" key="1">
    <source>
        <dbReference type="EMBL" id="GAH15855.1"/>
    </source>
</evidence>
<organism evidence="1">
    <name type="scientific">marine sediment metagenome</name>
    <dbReference type="NCBI Taxonomy" id="412755"/>
    <lineage>
        <taxon>unclassified sequences</taxon>
        <taxon>metagenomes</taxon>
        <taxon>ecological metagenomes</taxon>
    </lineage>
</organism>
<accession>X1E634</accession>
<gene>
    <name evidence="1" type="ORF">S01H4_56730</name>
</gene>
<name>X1E634_9ZZZZ</name>
<reference evidence="1" key="1">
    <citation type="journal article" date="2014" name="Front. Microbiol.">
        <title>High frequency of phylogenetically diverse reductive dehalogenase-homologous genes in deep subseafloor sedimentary metagenomes.</title>
        <authorList>
            <person name="Kawai M."/>
            <person name="Futagami T."/>
            <person name="Toyoda A."/>
            <person name="Takaki Y."/>
            <person name="Nishi S."/>
            <person name="Hori S."/>
            <person name="Arai W."/>
            <person name="Tsubouchi T."/>
            <person name="Morono Y."/>
            <person name="Uchiyama I."/>
            <person name="Ito T."/>
            <person name="Fujiyama A."/>
            <person name="Inagaki F."/>
            <person name="Takami H."/>
        </authorList>
    </citation>
    <scope>NUCLEOTIDE SEQUENCE</scope>
    <source>
        <strain evidence="1">Expedition CK06-06</strain>
    </source>
</reference>